<evidence type="ECO:0000313" key="1">
    <source>
        <dbReference type="EMBL" id="MEY9313358.1"/>
    </source>
</evidence>
<reference evidence="1 2" key="1">
    <citation type="submission" date="2024-07" db="EMBL/GenBank/DDBJ databases">
        <title>Genomic Encyclopedia of Type Strains, Phase V (KMG-V): Genome sequencing to study the core and pangenomes of soil and plant-associated prokaryotes.</title>
        <authorList>
            <person name="Whitman W."/>
        </authorList>
    </citation>
    <scope>NUCLEOTIDE SEQUENCE [LARGE SCALE GENOMIC DNA]</scope>
    <source>
        <strain evidence="1 2">USDA 415</strain>
    </source>
</reference>
<sequence length="39" mass="4505">MCAVSDDRGVSQVKVSTVDIVVFLGRFFWRTHVVLDWHV</sequence>
<accession>A0ABV4EQF0</accession>
<keyword evidence="2" id="KW-1185">Reference proteome</keyword>
<proteinExistence type="predicted"/>
<evidence type="ECO:0000313" key="2">
    <source>
        <dbReference type="Proteomes" id="UP001565471"/>
    </source>
</evidence>
<comment type="caution">
    <text evidence="1">The sequence shown here is derived from an EMBL/GenBank/DDBJ whole genome shotgun (WGS) entry which is preliminary data.</text>
</comment>
<protein>
    <recommendedName>
        <fullName evidence="3">Transposase</fullName>
    </recommendedName>
</protein>
<dbReference type="EMBL" id="JBGBZA010000001">
    <property type="protein sequence ID" value="MEY9313358.1"/>
    <property type="molecule type" value="Genomic_DNA"/>
</dbReference>
<gene>
    <name evidence="1" type="ORF">ABIF29_000157</name>
</gene>
<dbReference type="Proteomes" id="UP001565471">
    <property type="component" value="Unassembled WGS sequence"/>
</dbReference>
<organism evidence="1 2">
    <name type="scientific">Bradyrhizobium elkanii</name>
    <dbReference type="NCBI Taxonomy" id="29448"/>
    <lineage>
        <taxon>Bacteria</taxon>
        <taxon>Pseudomonadati</taxon>
        <taxon>Pseudomonadota</taxon>
        <taxon>Alphaproteobacteria</taxon>
        <taxon>Hyphomicrobiales</taxon>
        <taxon>Nitrobacteraceae</taxon>
        <taxon>Bradyrhizobium</taxon>
    </lineage>
</organism>
<evidence type="ECO:0008006" key="3">
    <source>
        <dbReference type="Google" id="ProtNLM"/>
    </source>
</evidence>
<name>A0ABV4EQF0_BRAEL</name>